<dbReference type="InterPro" id="IPR057774">
    <property type="entry name" value="D8C_UMOD/GP2/OIT3-like"/>
</dbReference>
<feature type="compositionally biased region" description="Polar residues" evidence="5">
    <location>
        <begin position="171"/>
        <end position="201"/>
    </location>
</feature>
<dbReference type="InterPro" id="IPR018247">
    <property type="entry name" value="EF_Hand_1_Ca_BS"/>
</dbReference>
<proteinExistence type="predicted"/>
<reference evidence="10 11" key="1">
    <citation type="submission" date="2022-05" db="EMBL/GenBank/DDBJ databases">
        <authorList>
            <consortium name="Genoscope - CEA"/>
            <person name="William W."/>
        </authorList>
    </citation>
    <scope>NUCLEOTIDE SEQUENCE [LARGE SCALE GENOMIC DNA]</scope>
</reference>
<evidence type="ECO:0000256" key="2">
    <source>
        <dbReference type="ARBA" id="ARBA00022729"/>
    </source>
</evidence>
<dbReference type="Pfam" id="PF23344">
    <property type="entry name" value="ZP-N"/>
    <property type="match status" value="1"/>
</dbReference>
<evidence type="ECO:0000256" key="5">
    <source>
        <dbReference type="SAM" id="MobiDB-lite"/>
    </source>
</evidence>
<evidence type="ECO:0000313" key="10">
    <source>
        <dbReference type="EMBL" id="CAH3150354.1"/>
    </source>
</evidence>
<comment type="caution">
    <text evidence="10">The sequence shown here is derived from an EMBL/GenBank/DDBJ whole genome shotgun (WGS) entry which is preliminary data.</text>
</comment>
<keyword evidence="11" id="KW-1185">Reference proteome</keyword>
<dbReference type="Proteomes" id="UP001159428">
    <property type="component" value="Unassembled WGS sequence"/>
</dbReference>
<protein>
    <recommendedName>
        <fullName evidence="12">ZP domain-containing protein</fullName>
    </recommendedName>
</protein>
<organism evidence="10 11">
    <name type="scientific">Pocillopora meandrina</name>
    <dbReference type="NCBI Taxonomy" id="46732"/>
    <lineage>
        <taxon>Eukaryota</taxon>
        <taxon>Metazoa</taxon>
        <taxon>Cnidaria</taxon>
        <taxon>Anthozoa</taxon>
        <taxon>Hexacorallia</taxon>
        <taxon>Scleractinia</taxon>
        <taxon>Astrocoeniina</taxon>
        <taxon>Pocilloporidae</taxon>
        <taxon>Pocillopora</taxon>
    </lineage>
</organism>
<feature type="signal peptide" evidence="7">
    <location>
        <begin position="1"/>
        <end position="18"/>
    </location>
</feature>
<dbReference type="CDD" id="cd00051">
    <property type="entry name" value="EFh"/>
    <property type="match status" value="1"/>
</dbReference>
<keyword evidence="3" id="KW-0106">Calcium</keyword>
<dbReference type="InterPro" id="IPR001507">
    <property type="entry name" value="ZP_dom"/>
</dbReference>
<dbReference type="Pfam" id="PF00100">
    <property type="entry name" value="Zona_pellucida"/>
    <property type="match status" value="1"/>
</dbReference>
<dbReference type="SUPFAM" id="SSF52047">
    <property type="entry name" value="RNI-like"/>
    <property type="match status" value="1"/>
</dbReference>
<dbReference type="Gene3D" id="3.80.10.10">
    <property type="entry name" value="Ribonuclease Inhibitor"/>
    <property type="match status" value="1"/>
</dbReference>
<sequence length="1024" mass="113344">MFPLLVGIVLSFCELSNSVPTNDPCITYKELQDSARSQYNRLSGLQQGKCDRNLVPGWYRFKGGAGTKMPESCVKSLHCGTHSPGWYNGPHPANVGGVSSGRVCFSWMGVCCQWSSPAKVRRCNGFYVYRLSPTSHCDLLYCGNGTAESTVGPTTLPSLVSTTTKPESIVKPTTQPSLVSTTTKPESIVKPTTQPSLVSTTTKPGDDFTIDVKCDRNQIKVMLHIKSHLNYDPETVHLNDASCKPSFQNSSHIFIKSTLEGCGMIWNVSQDGKMLIYRNAITALVKGRGSLGLHASRDHLAVFEFQCRYQKTALLSVISFNPSEILVISDIQSFGNFTFEMNLFKTGDFREHYTEYPVGPIDVGTDIFLQVAVKSNDTGVIVFVDECKATATPNYDDEMQFVFLEDGCPKDNNLRYNYTLSSVQRFIMGAFHFRPVKSEEIFLHCLVLACLHSDESSRCAKGCPFEKRKRRDTKEKVEQHLAVGPIIVSSSQPKEPSVSSSPKDDTTTIAVVAGVLGFAALFLVVAVVIILCKPHRTPNVTGATITLLLYSCSSVTSVRMDEAPESGQFFGTEADFNSELPSDEDWDTDLEDSCPEKISNISHEQIYLAACKKLGVPPVSNFIKQMGSSKVDLRHYGLLDQGLFAVCHALNRNITVTTLNLHDNGITKTGAQGLASLLEENCFLTDLDISGNDIGVEGSQAMERMLKNTSSLRQLHVSNICRNGGHILPLLEGLKENYYLKVLDLSHNCLNDEGAATLGSILCETSSLEFLNVRWNNITAQGATDLINGLRDCYTLKELDFSWNSLSGVGAQALRVALEANESLLHLDVTNTSIRLPEAKIIAKGLKRNKTLQVLYIGNNPYLSKGVHALLKAIRRNHESALEELHLQGMALDRDCHKELEDVIQKRPNFNCTWQISIQGGQARDLMSPEKASPLDVFVRFARNSGLRMMDMFKELSGKRDTIVEEDFIAGLKKMNIGMTKADLKTVFSILDVNRDGKLQFHEFPNLVALKLHEQTLERTKLHI</sequence>
<dbReference type="SMART" id="SM00241">
    <property type="entry name" value="ZP"/>
    <property type="match status" value="1"/>
</dbReference>
<dbReference type="InterPro" id="IPR055356">
    <property type="entry name" value="ZP-N"/>
</dbReference>
<dbReference type="PROSITE" id="PS00018">
    <property type="entry name" value="EF_HAND_1"/>
    <property type="match status" value="1"/>
</dbReference>
<keyword evidence="6" id="KW-0472">Membrane</keyword>
<keyword evidence="2 7" id="KW-0732">Signal</keyword>
<dbReference type="Gene3D" id="1.10.238.10">
    <property type="entry name" value="EF-hand"/>
    <property type="match status" value="1"/>
</dbReference>
<dbReference type="InterPro" id="IPR055355">
    <property type="entry name" value="ZP-C"/>
</dbReference>
<evidence type="ECO:0000256" key="3">
    <source>
        <dbReference type="ARBA" id="ARBA00022837"/>
    </source>
</evidence>
<keyword evidence="6" id="KW-1133">Transmembrane helix</keyword>
<dbReference type="Pfam" id="PF23283">
    <property type="entry name" value="D8C_UMOD"/>
    <property type="match status" value="1"/>
</dbReference>
<dbReference type="InterPro" id="IPR002048">
    <property type="entry name" value="EF_hand_dom"/>
</dbReference>
<dbReference type="InterPro" id="IPR042235">
    <property type="entry name" value="ZP-C_dom"/>
</dbReference>
<evidence type="ECO:0008006" key="12">
    <source>
        <dbReference type="Google" id="ProtNLM"/>
    </source>
</evidence>
<name>A0AAU9XKF9_9CNID</name>
<evidence type="ECO:0000259" key="9">
    <source>
        <dbReference type="PROSITE" id="PS51034"/>
    </source>
</evidence>
<evidence type="ECO:0000256" key="7">
    <source>
        <dbReference type="SAM" id="SignalP"/>
    </source>
</evidence>
<keyword evidence="6" id="KW-0812">Transmembrane</keyword>
<evidence type="ECO:0000256" key="1">
    <source>
        <dbReference type="ARBA" id="ARBA00022536"/>
    </source>
</evidence>
<dbReference type="InterPro" id="IPR032675">
    <property type="entry name" value="LRR_dom_sf"/>
</dbReference>
<feature type="transmembrane region" description="Helical" evidence="6">
    <location>
        <begin position="509"/>
        <end position="532"/>
    </location>
</feature>
<dbReference type="SMART" id="SM00368">
    <property type="entry name" value="LRR_RI"/>
    <property type="match status" value="7"/>
</dbReference>
<dbReference type="SUPFAM" id="SSF47473">
    <property type="entry name" value="EF-hand"/>
    <property type="match status" value="1"/>
</dbReference>
<dbReference type="Gene3D" id="2.60.40.4100">
    <property type="entry name" value="Zona pellucida, ZP-C domain"/>
    <property type="match status" value="1"/>
</dbReference>
<evidence type="ECO:0000256" key="6">
    <source>
        <dbReference type="SAM" id="Phobius"/>
    </source>
</evidence>
<dbReference type="PANTHER" id="PTHR14002:SF43">
    <property type="entry name" value="DELTA-LIKE PROTEIN"/>
    <property type="match status" value="1"/>
</dbReference>
<evidence type="ECO:0000259" key="8">
    <source>
        <dbReference type="PROSITE" id="PS50222"/>
    </source>
</evidence>
<dbReference type="AlphaFoldDB" id="A0AAU9XKF9"/>
<evidence type="ECO:0000313" key="11">
    <source>
        <dbReference type="Proteomes" id="UP001159428"/>
    </source>
</evidence>
<keyword evidence="4" id="KW-1015">Disulfide bond</keyword>
<accession>A0AAU9XKF9</accession>
<feature type="region of interest" description="Disordered" evidence="5">
    <location>
        <begin position="169"/>
        <end position="201"/>
    </location>
</feature>
<dbReference type="Gene3D" id="2.60.40.3210">
    <property type="entry name" value="Zona pellucida, ZP-N domain"/>
    <property type="match status" value="1"/>
</dbReference>
<dbReference type="Pfam" id="PF13516">
    <property type="entry name" value="LRR_6"/>
    <property type="match status" value="5"/>
</dbReference>
<dbReference type="PANTHER" id="PTHR14002">
    <property type="entry name" value="ENDOGLIN/TGF-BETA RECEPTOR TYPE III"/>
    <property type="match status" value="1"/>
</dbReference>
<dbReference type="EMBL" id="CALNXJ010000047">
    <property type="protein sequence ID" value="CAH3150354.1"/>
    <property type="molecule type" value="Genomic_DNA"/>
</dbReference>
<dbReference type="InterPro" id="IPR001611">
    <property type="entry name" value="Leu-rich_rpt"/>
</dbReference>
<feature type="domain" description="ZP" evidence="9">
    <location>
        <begin position="213"/>
        <end position="466"/>
    </location>
</feature>
<feature type="domain" description="EF-hand" evidence="8">
    <location>
        <begin position="979"/>
        <end position="1014"/>
    </location>
</feature>
<feature type="chain" id="PRO_5043807229" description="ZP domain-containing protein" evidence="7">
    <location>
        <begin position="19"/>
        <end position="1024"/>
    </location>
</feature>
<evidence type="ECO:0000256" key="4">
    <source>
        <dbReference type="ARBA" id="ARBA00023157"/>
    </source>
</evidence>
<dbReference type="InterPro" id="IPR011992">
    <property type="entry name" value="EF-hand-dom_pair"/>
</dbReference>
<dbReference type="PROSITE" id="PS50222">
    <property type="entry name" value="EF_HAND_2"/>
    <property type="match status" value="1"/>
</dbReference>
<dbReference type="GO" id="GO:0005509">
    <property type="term" value="F:calcium ion binding"/>
    <property type="evidence" value="ECO:0007669"/>
    <property type="project" value="InterPro"/>
</dbReference>
<dbReference type="PROSITE" id="PS51034">
    <property type="entry name" value="ZP_2"/>
    <property type="match status" value="1"/>
</dbReference>
<gene>
    <name evidence="10" type="ORF">PMEA_00024746</name>
</gene>
<keyword evidence="1" id="KW-0245">EGF-like domain</keyword>